<protein>
    <submittedName>
        <fullName evidence="2">Uncharacterized protein</fullName>
    </submittedName>
</protein>
<reference evidence="2 3" key="1">
    <citation type="journal article" date="2023" name="Plants (Basel)">
        <title>Bridging the Gap: Combining Genomics and Transcriptomics Approaches to Understand Stylosanthes scabra, an Orphan Legume from the Brazilian Caatinga.</title>
        <authorList>
            <person name="Ferreira-Neto J.R.C."/>
            <person name="da Silva M.D."/>
            <person name="Binneck E."/>
            <person name="de Melo N.F."/>
            <person name="da Silva R.H."/>
            <person name="de Melo A.L.T.M."/>
            <person name="Pandolfi V."/>
            <person name="Bustamante F.O."/>
            <person name="Brasileiro-Vidal A.C."/>
            <person name="Benko-Iseppon A.M."/>
        </authorList>
    </citation>
    <scope>NUCLEOTIDE SEQUENCE [LARGE SCALE GENOMIC DNA]</scope>
    <source>
        <tissue evidence="2">Leaves</tissue>
    </source>
</reference>
<evidence type="ECO:0000313" key="3">
    <source>
        <dbReference type="Proteomes" id="UP001341840"/>
    </source>
</evidence>
<sequence>MAKRKLAAAASRRRRLSTTRGRGEHQRRLDTKHFVPGDTPEPISPSETYHGRRYLHPITAKVVKLDDVVVVHGTTPQGELGVGGYRGDSAAVAFDLAGLRVGDSACSFVGRVEFAIGFA</sequence>
<dbReference type="Proteomes" id="UP001341840">
    <property type="component" value="Unassembled WGS sequence"/>
</dbReference>
<proteinExistence type="predicted"/>
<keyword evidence="3" id="KW-1185">Reference proteome</keyword>
<feature type="region of interest" description="Disordered" evidence="1">
    <location>
        <begin position="1"/>
        <end position="49"/>
    </location>
</feature>
<dbReference type="EMBL" id="JASCZI010121331">
    <property type="protein sequence ID" value="MED6161255.1"/>
    <property type="molecule type" value="Genomic_DNA"/>
</dbReference>
<name>A0ABU6ULS4_9FABA</name>
<feature type="compositionally biased region" description="Basic residues" evidence="1">
    <location>
        <begin position="1"/>
        <end position="17"/>
    </location>
</feature>
<accession>A0ABU6ULS4</accession>
<evidence type="ECO:0000256" key="1">
    <source>
        <dbReference type="SAM" id="MobiDB-lite"/>
    </source>
</evidence>
<evidence type="ECO:0000313" key="2">
    <source>
        <dbReference type="EMBL" id="MED6161255.1"/>
    </source>
</evidence>
<gene>
    <name evidence="2" type="ORF">PIB30_058985</name>
</gene>
<comment type="caution">
    <text evidence="2">The sequence shown here is derived from an EMBL/GenBank/DDBJ whole genome shotgun (WGS) entry which is preliminary data.</text>
</comment>
<organism evidence="2 3">
    <name type="scientific">Stylosanthes scabra</name>
    <dbReference type="NCBI Taxonomy" id="79078"/>
    <lineage>
        <taxon>Eukaryota</taxon>
        <taxon>Viridiplantae</taxon>
        <taxon>Streptophyta</taxon>
        <taxon>Embryophyta</taxon>
        <taxon>Tracheophyta</taxon>
        <taxon>Spermatophyta</taxon>
        <taxon>Magnoliopsida</taxon>
        <taxon>eudicotyledons</taxon>
        <taxon>Gunneridae</taxon>
        <taxon>Pentapetalae</taxon>
        <taxon>rosids</taxon>
        <taxon>fabids</taxon>
        <taxon>Fabales</taxon>
        <taxon>Fabaceae</taxon>
        <taxon>Papilionoideae</taxon>
        <taxon>50 kb inversion clade</taxon>
        <taxon>dalbergioids sensu lato</taxon>
        <taxon>Dalbergieae</taxon>
        <taxon>Pterocarpus clade</taxon>
        <taxon>Stylosanthes</taxon>
    </lineage>
</organism>
<feature type="compositionally biased region" description="Basic and acidic residues" evidence="1">
    <location>
        <begin position="21"/>
        <end position="35"/>
    </location>
</feature>